<feature type="region of interest" description="Disordered" evidence="1">
    <location>
        <begin position="21"/>
        <end position="252"/>
    </location>
</feature>
<protein>
    <submittedName>
        <fullName evidence="2">Uncharacterized protein</fullName>
    </submittedName>
</protein>
<name>A0AAV4F171_9GAST</name>
<comment type="caution">
    <text evidence="2">The sequence shown here is derived from an EMBL/GenBank/DDBJ whole genome shotgun (WGS) entry which is preliminary data.</text>
</comment>
<proteinExistence type="predicted"/>
<gene>
    <name evidence="2" type="ORF">ElyMa_003683700</name>
</gene>
<sequence>MPVTNTLTGTVYYRKSSLSDNLSRSVNNSHHHHSAVSGNFNSSNASSKTVMAEQSAVNSTVSQKSINQDQSSTTTAKKTVNEMHAHRPTLERSNATLQPQNNSTVVPEAKVSPKADQQQISDRQTLTTKPPTGPKEKSGQRQSVVSDRGSHPASKKRIGVLPRNGSEKSLVSSYDKKPSNKRGSVSSVSSRLEQRPLGDGAPAKPSRNPERRGKLLADCDEEGEDEIYEEDDYDEDEEDDDQDGSSDASPSG</sequence>
<feature type="compositionally biased region" description="Polar residues" evidence="1">
    <location>
        <begin position="115"/>
        <end position="130"/>
    </location>
</feature>
<feature type="compositionally biased region" description="Polar residues" evidence="1">
    <location>
        <begin position="91"/>
        <end position="105"/>
    </location>
</feature>
<dbReference type="Proteomes" id="UP000762676">
    <property type="component" value="Unassembled WGS sequence"/>
</dbReference>
<evidence type="ECO:0000313" key="2">
    <source>
        <dbReference type="EMBL" id="GFR66505.1"/>
    </source>
</evidence>
<feature type="compositionally biased region" description="Polar residues" evidence="1">
    <location>
        <begin position="55"/>
        <end position="78"/>
    </location>
</feature>
<reference evidence="2 3" key="1">
    <citation type="journal article" date="2021" name="Elife">
        <title>Chloroplast acquisition without the gene transfer in kleptoplastic sea slugs, Plakobranchus ocellatus.</title>
        <authorList>
            <person name="Maeda T."/>
            <person name="Takahashi S."/>
            <person name="Yoshida T."/>
            <person name="Shimamura S."/>
            <person name="Takaki Y."/>
            <person name="Nagai Y."/>
            <person name="Toyoda A."/>
            <person name="Suzuki Y."/>
            <person name="Arimoto A."/>
            <person name="Ishii H."/>
            <person name="Satoh N."/>
            <person name="Nishiyama T."/>
            <person name="Hasebe M."/>
            <person name="Maruyama T."/>
            <person name="Minagawa J."/>
            <person name="Obokata J."/>
            <person name="Shigenobu S."/>
        </authorList>
    </citation>
    <scope>NUCLEOTIDE SEQUENCE [LARGE SCALE GENOMIC DNA]</scope>
</reference>
<organism evidence="2 3">
    <name type="scientific">Elysia marginata</name>
    <dbReference type="NCBI Taxonomy" id="1093978"/>
    <lineage>
        <taxon>Eukaryota</taxon>
        <taxon>Metazoa</taxon>
        <taxon>Spiralia</taxon>
        <taxon>Lophotrochozoa</taxon>
        <taxon>Mollusca</taxon>
        <taxon>Gastropoda</taxon>
        <taxon>Heterobranchia</taxon>
        <taxon>Euthyneura</taxon>
        <taxon>Panpulmonata</taxon>
        <taxon>Sacoglossa</taxon>
        <taxon>Placobranchoidea</taxon>
        <taxon>Plakobranchidae</taxon>
        <taxon>Elysia</taxon>
    </lineage>
</organism>
<feature type="compositionally biased region" description="Acidic residues" evidence="1">
    <location>
        <begin position="218"/>
        <end position="244"/>
    </location>
</feature>
<evidence type="ECO:0000256" key="1">
    <source>
        <dbReference type="SAM" id="MobiDB-lite"/>
    </source>
</evidence>
<feature type="compositionally biased region" description="Basic and acidic residues" evidence="1">
    <location>
        <begin position="207"/>
        <end position="217"/>
    </location>
</feature>
<accession>A0AAV4F171</accession>
<feature type="compositionally biased region" description="Polar residues" evidence="1">
    <location>
        <begin position="38"/>
        <end position="49"/>
    </location>
</feature>
<evidence type="ECO:0000313" key="3">
    <source>
        <dbReference type="Proteomes" id="UP000762676"/>
    </source>
</evidence>
<feature type="compositionally biased region" description="Basic and acidic residues" evidence="1">
    <location>
        <begin position="79"/>
        <end position="90"/>
    </location>
</feature>
<dbReference type="EMBL" id="BMAT01007546">
    <property type="protein sequence ID" value="GFR66505.1"/>
    <property type="molecule type" value="Genomic_DNA"/>
</dbReference>
<keyword evidence="3" id="KW-1185">Reference proteome</keyword>
<dbReference type="AlphaFoldDB" id="A0AAV4F171"/>